<keyword evidence="2" id="KW-0547">Nucleotide-binding</keyword>
<gene>
    <name evidence="2" type="ORF">NX784_25390</name>
</gene>
<dbReference type="PANTHER" id="PTHR43581:SF4">
    <property type="entry name" value="ATP_GTP PHOSPHATASE"/>
    <property type="match status" value="1"/>
</dbReference>
<evidence type="ECO:0000313" key="3">
    <source>
        <dbReference type="Proteomes" id="UP001204151"/>
    </source>
</evidence>
<evidence type="ECO:0000259" key="1">
    <source>
        <dbReference type="Pfam" id="PF13304"/>
    </source>
</evidence>
<dbReference type="InterPro" id="IPR003959">
    <property type="entry name" value="ATPase_AAA_core"/>
</dbReference>
<keyword evidence="3" id="KW-1185">Reference proteome</keyword>
<dbReference type="Gene3D" id="3.40.50.300">
    <property type="entry name" value="P-loop containing nucleotide triphosphate hydrolases"/>
    <property type="match status" value="1"/>
</dbReference>
<sequence length="416" mass="47588">MVRMRVKNFGPIRAGCTEDEGWIEIKRVTIFIGNQGSGKSTLAKLFSTFAWMEKALFRGDYDKKWFERKGRLTNTLLAYHRLENYISDDLDNPTSLEYEGEAYKITFVDGQLEIQELENPGYALPQVVYVPAERNFISYVRNSRELKISSDSLKEFVTVFDSAIAHLKGSVLLPINDVELEYDKLNNILNIKDKHHKLRLTDASSGFQSSVPLFVVTQYLADTLTGESESKNLPMSAVEIERFKNSIAEIFRDFTLTEEQRRVAVSVLSSRFNKSALVNIVEEPEQNLFPESQWSILKTLLQINNQRAANKIVMTTHSPYVVNLLSLSALGAKVKKDILAHEEKERLLSRLAEVIDINALVDAEDLIVFQANERDGTVKRLPTFEGIPTDKNYLNQFLKFSNEIFDQLLELEQEMQ</sequence>
<dbReference type="SUPFAM" id="SSF52540">
    <property type="entry name" value="P-loop containing nucleoside triphosphate hydrolases"/>
    <property type="match status" value="1"/>
</dbReference>
<dbReference type="RefSeq" id="WP_258819469.1">
    <property type="nucleotide sequence ID" value="NZ_JANUGW010000026.1"/>
</dbReference>
<dbReference type="GO" id="GO:0005524">
    <property type="term" value="F:ATP binding"/>
    <property type="evidence" value="ECO:0007669"/>
    <property type="project" value="UniProtKB-KW"/>
</dbReference>
<accession>A0ABT1ZYC3</accession>
<name>A0ABT1ZYC3_9BURK</name>
<proteinExistence type="predicted"/>
<reference evidence="2 3" key="1">
    <citation type="submission" date="2022-08" db="EMBL/GenBank/DDBJ databases">
        <title>Reclassification of Massilia species as members of the genera Telluria, Duganella, Pseudoduganella, Mokoshia gen. nov. and Zemynaea gen. nov. using orthogonal and non-orthogonal genome-based approaches.</title>
        <authorList>
            <person name="Bowman J.P."/>
        </authorList>
    </citation>
    <scope>NUCLEOTIDE SEQUENCE [LARGE SCALE GENOMIC DNA]</scope>
    <source>
        <strain evidence="2 3">JCM 31316</strain>
    </source>
</reference>
<keyword evidence="2" id="KW-0067">ATP-binding</keyword>
<dbReference type="Pfam" id="PF13304">
    <property type="entry name" value="AAA_21"/>
    <property type="match status" value="1"/>
</dbReference>
<dbReference type="PANTHER" id="PTHR43581">
    <property type="entry name" value="ATP/GTP PHOSPHATASE"/>
    <property type="match status" value="1"/>
</dbReference>
<dbReference type="EMBL" id="JANUGW010000026">
    <property type="protein sequence ID" value="MCS0584927.1"/>
    <property type="molecule type" value="Genomic_DNA"/>
</dbReference>
<evidence type="ECO:0000313" key="2">
    <source>
        <dbReference type="EMBL" id="MCS0584927.1"/>
    </source>
</evidence>
<protein>
    <submittedName>
        <fullName evidence="2">ATP-binding protein</fullName>
    </submittedName>
</protein>
<dbReference type="InterPro" id="IPR051396">
    <property type="entry name" value="Bact_Antivir_Def_Nuclease"/>
</dbReference>
<feature type="domain" description="ATPase AAA-type core" evidence="1">
    <location>
        <begin position="28"/>
        <end position="323"/>
    </location>
</feature>
<organism evidence="2 3">
    <name type="scientific">Massilia pinisoli</name>
    <dbReference type="NCBI Taxonomy" id="1772194"/>
    <lineage>
        <taxon>Bacteria</taxon>
        <taxon>Pseudomonadati</taxon>
        <taxon>Pseudomonadota</taxon>
        <taxon>Betaproteobacteria</taxon>
        <taxon>Burkholderiales</taxon>
        <taxon>Oxalobacteraceae</taxon>
        <taxon>Telluria group</taxon>
        <taxon>Massilia</taxon>
    </lineage>
</organism>
<dbReference type="Proteomes" id="UP001204151">
    <property type="component" value="Unassembled WGS sequence"/>
</dbReference>
<comment type="caution">
    <text evidence="2">The sequence shown here is derived from an EMBL/GenBank/DDBJ whole genome shotgun (WGS) entry which is preliminary data.</text>
</comment>
<dbReference type="InterPro" id="IPR027417">
    <property type="entry name" value="P-loop_NTPase"/>
</dbReference>